<dbReference type="EMBL" id="CP071517">
    <property type="protein sequence ID" value="QSX74010.1"/>
    <property type="molecule type" value="Genomic_DNA"/>
</dbReference>
<proteinExistence type="predicted"/>
<evidence type="ECO:0000313" key="2">
    <source>
        <dbReference type="Proteomes" id="UP000663400"/>
    </source>
</evidence>
<protein>
    <submittedName>
        <fullName evidence="1">Uncharacterized protein</fullName>
    </submittedName>
</protein>
<accession>A0ABX7R7N4</accession>
<evidence type="ECO:0000313" key="1">
    <source>
        <dbReference type="EMBL" id="QSX74010.1"/>
    </source>
</evidence>
<reference evidence="1 2" key="1">
    <citation type="submission" date="2021-02" db="EMBL/GenBank/DDBJ databases">
        <title>Lysobacter arenosi sp. nov., isolated from soil of gangwondo yeongwol, south Korea.</title>
        <authorList>
            <person name="Kim K.R."/>
            <person name="Kim K.H."/>
            <person name="Jeon C.O."/>
        </authorList>
    </citation>
    <scope>NUCLEOTIDE SEQUENCE [LARGE SCALE GENOMIC DNA]</scope>
    <source>
        <strain evidence="1 2">R7</strain>
    </source>
</reference>
<sequence length="144" mass="16036">MSIAADRDHLETFITKVYDWLEACYAGFDNGSQWPVFQIHPDLRRFGAEAWEEFKSDLGLPEILRLVHGVSEHELKAHGLYGNQLRYKLSVIEHLVSLGSASDIVLKFIDAIDVLLDSVISALGRGAALKELKDMLRVSAPGTT</sequence>
<name>A0ABX7R7N4_9GAMM</name>
<keyword evidence="2" id="KW-1185">Reference proteome</keyword>
<dbReference type="RefSeq" id="WP_200607524.1">
    <property type="nucleotide sequence ID" value="NZ_CP071517.1"/>
</dbReference>
<gene>
    <name evidence="1" type="ORF">HIV01_012360</name>
</gene>
<dbReference type="Proteomes" id="UP000663400">
    <property type="component" value="Chromosome"/>
</dbReference>
<organism evidence="1 2">
    <name type="scientific">Lysobacter arenosi</name>
    <dbReference type="NCBI Taxonomy" id="2795387"/>
    <lineage>
        <taxon>Bacteria</taxon>
        <taxon>Pseudomonadati</taxon>
        <taxon>Pseudomonadota</taxon>
        <taxon>Gammaproteobacteria</taxon>
        <taxon>Lysobacterales</taxon>
        <taxon>Lysobacteraceae</taxon>
        <taxon>Lysobacter</taxon>
    </lineage>
</organism>